<dbReference type="InterPro" id="IPR008984">
    <property type="entry name" value="SMAD_FHA_dom_sf"/>
</dbReference>
<gene>
    <name evidence="4" type="ORF">RB653_004576</name>
</gene>
<dbReference type="SUPFAM" id="SSF49879">
    <property type="entry name" value="SMAD/FHA domain"/>
    <property type="match status" value="1"/>
</dbReference>
<keyword evidence="1" id="KW-0103">Bromodomain</keyword>
<dbReference type="InterPro" id="IPR036427">
    <property type="entry name" value="Bromodomain-like_sf"/>
</dbReference>
<feature type="compositionally biased region" description="Basic and acidic residues" evidence="2">
    <location>
        <begin position="705"/>
        <end position="725"/>
    </location>
</feature>
<sequence>MADSSTIKKLEELSVHCEDGGIENKENIDTNNNKNNEQSNEDAVASLLKGHIQQVKKKKVLARLHLFNRDGTVKQIVEMKKYKFIIGSDQKSTDILITRPGVYSNHAELIYDKEVRKFYLNPLVDPNISDTIRINFIPFINKKEILGNNDVISIGLRAFRIEFFAPVYVDNLILPPKIIPQQQQHQPTQKKYKQEIENILSSTPTTNLKKPPTTTTTTIKTSKTSKTSKPVEAPPKPISKKSTQSKPLPSTSATKPITLAQSSSSKTHKIIEGDSRLVSDKKLQELKNKKTGSSKNKNINNIIGKQKTTNDQYEDGDNEESDDEGEDEEEKEDSNNSEEDSESENEEELVPKTSNPQPQNKSALSTSVSVKQPTEKTLKTTLPLPKPKPSTTLKTKISSQEPKINQIIKKTTETTSITTTTKGKETETITLKSTITSKQPKLAQIPQPKKELENPEVASIRKKVEKFIKEFERVVVDKDFTKLSEEKKKIKKSLDSISKVNYIFEKENSELLQNPIDTDFKFVPYKELDDKFILGYYSTVNDPVSITSILNNLKNEENYKLTQVLKDFEKIITNVSIFHKNPNEYWWYVHQCNIQFYKSLANNGLINKAQYETQLKRSKVEIKKIHHDLVKGLRLVGDDDDDDDDNNNDIEEKENQFENSDSDGCNDDNNKDSQSEGEENLNTREHPPTNHNSDDSEYEDDDHDEDHHSEGNKLDSGDDMVFKQSDDDDESGEERDEIKDDKDESD</sequence>
<name>A0AAN7U7R0_9MYCE</name>
<dbReference type="InterPro" id="IPR001487">
    <property type="entry name" value="Bromodomain"/>
</dbReference>
<dbReference type="SUPFAM" id="SSF47370">
    <property type="entry name" value="Bromodomain"/>
    <property type="match status" value="1"/>
</dbReference>
<feature type="domain" description="Bromo" evidence="3">
    <location>
        <begin position="509"/>
        <end position="590"/>
    </location>
</feature>
<reference evidence="4 5" key="1">
    <citation type="submission" date="2023-11" db="EMBL/GenBank/DDBJ databases">
        <title>Dfirmibasis_genome.</title>
        <authorList>
            <person name="Edelbroek B."/>
            <person name="Kjellin J."/>
            <person name="Jerlstrom-Hultqvist J."/>
            <person name="Soderbom F."/>
        </authorList>
    </citation>
    <scope>NUCLEOTIDE SEQUENCE [LARGE SCALE GENOMIC DNA]</scope>
    <source>
        <strain evidence="4 5">TNS-C-14</strain>
    </source>
</reference>
<feature type="compositionally biased region" description="Acidic residues" evidence="2">
    <location>
        <begin position="695"/>
        <end position="704"/>
    </location>
</feature>
<protein>
    <recommendedName>
        <fullName evidence="3">Bromo domain-containing protein</fullName>
    </recommendedName>
</protein>
<feature type="compositionally biased region" description="Polar residues" evidence="2">
    <location>
        <begin position="240"/>
        <end position="265"/>
    </location>
</feature>
<dbReference type="Gene3D" id="2.60.200.20">
    <property type="match status" value="1"/>
</dbReference>
<feature type="compositionally biased region" description="Basic and acidic residues" evidence="2">
    <location>
        <begin position="269"/>
        <end position="288"/>
    </location>
</feature>
<feature type="region of interest" description="Disordered" evidence="2">
    <location>
        <begin position="635"/>
        <end position="746"/>
    </location>
</feature>
<dbReference type="EMBL" id="JAVFKY010000001">
    <property type="protein sequence ID" value="KAK5582986.1"/>
    <property type="molecule type" value="Genomic_DNA"/>
</dbReference>
<feature type="compositionally biased region" description="Polar residues" evidence="2">
    <location>
        <begin position="352"/>
        <end position="370"/>
    </location>
</feature>
<evidence type="ECO:0000259" key="3">
    <source>
        <dbReference type="Pfam" id="PF00439"/>
    </source>
</evidence>
<dbReference type="Pfam" id="PF00439">
    <property type="entry name" value="Bromodomain"/>
    <property type="match status" value="1"/>
</dbReference>
<feature type="compositionally biased region" description="Low complexity" evidence="2">
    <location>
        <begin position="291"/>
        <end position="310"/>
    </location>
</feature>
<feature type="compositionally biased region" description="Acidic residues" evidence="2">
    <location>
        <begin position="312"/>
        <end position="348"/>
    </location>
</feature>
<comment type="caution">
    <text evidence="4">The sequence shown here is derived from an EMBL/GenBank/DDBJ whole genome shotgun (WGS) entry which is preliminary data.</text>
</comment>
<feature type="compositionally biased region" description="Low complexity" evidence="2">
    <location>
        <begin position="379"/>
        <end position="396"/>
    </location>
</feature>
<dbReference type="Proteomes" id="UP001344447">
    <property type="component" value="Unassembled WGS sequence"/>
</dbReference>
<evidence type="ECO:0000256" key="1">
    <source>
        <dbReference type="ARBA" id="ARBA00023117"/>
    </source>
</evidence>
<proteinExistence type="predicted"/>
<evidence type="ECO:0000313" key="5">
    <source>
        <dbReference type="Proteomes" id="UP001344447"/>
    </source>
</evidence>
<evidence type="ECO:0000313" key="4">
    <source>
        <dbReference type="EMBL" id="KAK5582986.1"/>
    </source>
</evidence>
<feature type="compositionally biased region" description="Low complexity" evidence="2">
    <location>
        <begin position="201"/>
        <end position="230"/>
    </location>
</feature>
<dbReference type="AlphaFoldDB" id="A0AAN7U7R0"/>
<accession>A0AAN7U7R0</accession>
<evidence type="ECO:0000256" key="2">
    <source>
        <dbReference type="SAM" id="MobiDB-lite"/>
    </source>
</evidence>
<feature type="compositionally biased region" description="Basic and acidic residues" evidence="2">
    <location>
        <begin position="736"/>
        <end position="746"/>
    </location>
</feature>
<organism evidence="4 5">
    <name type="scientific">Dictyostelium firmibasis</name>
    <dbReference type="NCBI Taxonomy" id="79012"/>
    <lineage>
        <taxon>Eukaryota</taxon>
        <taxon>Amoebozoa</taxon>
        <taxon>Evosea</taxon>
        <taxon>Eumycetozoa</taxon>
        <taxon>Dictyostelia</taxon>
        <taxon>Dictyosteliales</taxon>
        <taxon>Dictyosteliaceae</taxon>
        <taxon>Dictyostelium</taxon>
    </lineage>
</organism>
<feature type="region of interest" description="Disordered" evidence="2">
    <location>
        <begin position="201"/>
        <end position="399"/>
    </location>
</feature>
<feature type="compositionally biased region" description="Acidic residues" evidence="2">
    <location>
        <begin position="726"/>
        <end position="735"/>
    </location>
</feature>
<feature type="compositionally biased region" description="Acidic residues" evidence="2">
    <location>
        <begin position="638"/>
        <end position="652"/>
    </location>
</feature>
<feature type="compositionally biased region" description="Basic and acidic residues" evidence="2">
    <location>
        <begin position="681"/>
        <end position="694"/>
    </location>
</feature>
<keyword evidence="5" id="KW-1185">Reference proteome</keyword>
<dbReference type="Gene3D" id="1.20.920.10">
    <property type="entry name" value="Bromodomain-like"/>
    <property type="match status" value="1"/>
</dbReference>